<evidence type="ECO:0000256" key="8">
    <source>
        <dbReference type="ARBA" id="ARBA00023136"/>
    </source>
</evidence>
<comment type="similarity">
    <text evidence="2">Belongs to the type II cytokine receptor family.</text>
</comment>
<dbReference type="GO" id="GO:1901857">
    <property type="term" value="P:positive regulation of cellular respiration"/>
    <property type="evidence" value="ECO:0007669"/>
    <property type="project" value="Ensembl"/>
</dbReference>
<dbReference type="Bgee" id="ENSBTAG00000019404">
    <property type="expression patterns" value="Expressed in neutrophil and 104 other cell types or tissues"/>
</dbReference>
<evidence type="ECO:0000256" key="16">
    <source>
        <dbReference type="ARBA" id="ARBA00077626"/>
    </source>
</evidence>
<evidence type="ECO:0000313" key="22">
    <source>
        <dbReference type="Proteomes" id="UP000009136"/>
    </source>
</evidence>
<dbReference type="InterPro" id="IPR036116">
    <property type="entry name" value="FN3_sf"/>
</dbReference>
<reference evidence="21" key="3">
    <citation type="submission" date="2025-09" db="UniProtKB">
        <authorList>
            <consortium name="Ensembl"/>
        </authorList>
    </citation>
    <scope>IDENTIFICATION</scope>
    <source>
        <strain evidence="21">Hereford</strain>
    </source>
</reference>
<feature type="domain" description="Fibronectin type-III" evidence="20">
    <location>
        <begin position="134"/>
        <end position="222"/>
    </location>
</feature>
<dbReference type="GO" id="GO:0046427">
    <property type="term" value="P:positive regulation of receptor signaling pathway via JAK-STAT"/>
    <property type="evidence" value="ECO:0007669"/>
    <property type="project" value="Ensembl"/>
</dbReference>
<comment type="function">
    <text evidence="12">Shared cell surface receptor required for the activation of five class 2 cytokines: IL10, IL22, IL26, IL28, and IFNL1. The IFNLR1/IL10RB dimer is a receptor for the cytokine ligands IFNL2 and IFNL3 and mediates their antiviral activity. The ligand/receptor complex stimulate the activation of the JAK/STAT signaling pathway leading to the expression of IFN-stimulated genes (ISG), which contribute to the antiviral state.</text>
</comment>
<dbReference type="OrthoDB" id="8724082at2759"/>
<feature type="transmembrane region" description="Helical" evidence="19">
    <location>
        <begin position="332"/>
        <end position="356"/>
    </location>
</feature>
<evidence type="ECO:0000256" key="13">
    <source>
        <dbReference type="ARBA" id="ARBA00061854"/>
    </source>
</evidence>
<evidence type="ECO:0000256" key="14">
    <source>
        <dbReference type="ARBA" id="ARBA00072112"/>
    </source>
</evidence>
<evidence type="ECO:0000256" key="19">
    <source>
        <dbReference type="SAM" id="Phobius"/>
    </source>
</evidence>
<evidence type="ECO:0000256" key="11">
    <source>
        <dbReference type="ARBA" id="ARBA00023180"/>
    </source>
</evidence>
<dbReference type="GO" id="GO:0016020">
    <property type="term" value="C:membrane"/>
    <property type="evidence" value="ECO:0007669"/>
    <property type="project" value="UniProtKB-SubCell"/>
</dbReference>
<evidence type="ECO:0000256" key="5">
    <source>
        <dbReference type="ARBA" id="ARBA00022737"/>
    </source>
</evidence>
<keyword evidence="11" id="KW-0325">Glycoprotein</keyword>
<dbReference type="InterPro" id="IPR050650">
    <property type="entry name" value="Type-II_Cytokine-TF_Rcpt"/>
</dbReference>
<evidence type="ECO:0000256" key="3">
    <source>
        <dbReference type="ARBA" id="ARBA00022692"/>
    </source>
</evidence>
<sequence length="428" mass="47450">MYSFAPCFTNGVFHSPAGEKSPFTSFSATVKRLTAAPGAGSERRGPDGGGPCRAGPLSPRPSPGSRKQPRSWQAGARTCDPGVRGRGVCPGAWRLSAGLPRLSALLGPGATMARSLLSWLGGCLLMSALGMVPPPENVRMNSVNFKNILRWESPAFPKGNLTFTAQYQSYRKFQDTCTSILLTECDFSSLSKYGDHTLRVRAEFADESSEWINITFCPVDDTTIGPPRMQVEALANSLHVRFFAPRIENEPEPWTMRNIYNSWTYHVRYWKNGSDEKFSISGQYDFEFLRNLESQTTYCVQVRGFLSDRNKAGEWSEPVCEQTTIDETTPSWMVASVLAASVCAALLLLLGCFFLLRCVYRKARHAFPPRNSLPQHLKEFMSHPHHSTLLLFSFPLSDENEVFDKLSVITEVSESCKLNPGAGCGLTT</sequence>
<keyword evidence="3 19" id="KW-0812">Transmembrane</keyword>
<evidence type="ECO:0000313" key="23">
    <source>
        <dbReference type="VGNC" id="VGNC:56219"/>
    </source>
</evidence>
<evidence type="ECO:0000259" key="20">
    <source>
        <dbReference type="PROSITE" id="PS50853"/>
    </source>
</evidence>
<evidence type="ECO:0000256" key="15">
    <source>
        <dbReference type="ARBA" id="ARBA00077161"/>
    </source>
</evidence>
<dbReference type="GO" id="GO:0051607">
    <property type="term" value="P:defense response to virus"/>
    <property type="evidence" value="ECO:0007669"/>
    <property type="project" value="UniProtKB-KW"/>
</dbReference>
<dbReference type="InterPro" id="IPR015373">
    <property type="entry name" value="Interferon/interleukin_rcp_dom"/>
</dbReference>
<dbReference type="Ensembl" id="ENSBTAT00000078494.2">
    <property type="protein sequence ID" value="ENSBTAP00000070603.2"/>
    <property type="gene ID" value="ENSBTAG00000019404.8"/>
</dbReference>
<evidence type="ECO:0000256" key="12">
    <source>
        <dbReference type="ARBA" id="ARBA00055173"/>
    </source>
</evidence>
<dbReference type="PANTHER" id="PTHR20859:SF50">
    <property type="entry name" value="INTERLEUKIN-10 RECEPTOR SUBUNIT BETA"/>
    <property type="match status" value="1"/>
</dbReference>
<evidence type="ECO:0000256" key="6">
    <source>
        <dbReference type="ARBA" id="ARBA00022989"/>
    </source>
</evidence>
<dbReference type="GO" id="GO:0140105">
    <property type="term" value="P:interleukin-10-mediated signaling pathway"/>
    <property type="evidence" value="ECO:0007669"/>
    <property type="project" value="Ensembl"/>
</dbReference>
<dbReference type="PANTHER" id="PTHR20859">
    <property type="entry name" value="INTERFERON/INTERLEUKIN RECEPTOR"/>
    <property type="match status" value="1"/>
</dbReference>
<dbReference type="GO" id="GO:0015026">
    <property type="term" value="F:coreceptor activity"/>
    <property type="evidence" value="ECO:0007669"/>
    <property type="project" value="Ensembl"/>
</dbReference>
<keyword evidence="22" id="KW-1185">Reference proteome</keyword>
<organism evidence="21 22">
    <name type="scientific">Bos taurus</name>
    <name type="common">Bovine</name>
    <dbReference type="NCBI Taxonomy" id="9913"/>
    <lineage>
        <taxon>Eukaryota</taxon>
        <taxon>Metazoa</taxon>
        <taxon>Chordata</taxon>
        <taxon>Craniata</taxon>
        <taxon>Vertebrata</taxon>
        <taxon>Euteleostomi</taxon>
        <taxon>Mammalia</taxon>
        <taxon>Eutheria</taxon>
        <taxon>Laurasiatheria</taxon>
        <taxon>Artiodactyla</taxon>
        <taxon>Ruminantia</taxon>
        <taxon>Pecora</taxon>
        <taxon>Bovidae</taxon>
        <taxon>Bovinae</taxon>
        <taxon>Bos</taxon>
    </lineage>
</organism>
<keyword evidence="7" id="KW-0051">Antiviral defense</keyword>
<dbReference type="GeneTree" id="ENSGT00940000158231"/>
<dbReference type="AlphaFoldDB" id="A0A3Q1M9F4"/>
<feature type="region of interest" description="Disordered" evidence="18">
    <location>
        <begin position="35"/>
        <end position="79"/>
    </location>
</feature>
<evidence type="ECO:0000313" key="21">
    <source>
        <dbReference type="Ensembl" id="ENSBTAP00000070603.2"/>
    </source>
</evidence>
<accession>A0A3Q1M9F4</accession>
<dbReference type="InterPro" id="IPR003961">
    <property type="entry name" value="FN3_dom"/>
</dbReference>
<protein>
    <recommendedName>
        <fullName evidence="14">Interleukin-10 receptor subunit beta</fullName>
    </recommendedName>
    <alternativeName>
        <fullName evidence="17">Cytokine receptor class-II member 4</fullName>
    </alternativeName>
    <alternativeName>
        <fullName evidence="15">Cytokine receptor family 2 member 4</fullName>
    </alternativeName>
    <alternativeName>
        <fullName evidence="16">Interleukin-10 receptor subunit 2</fullName>
    </alternativeName>
</protein>
<gene>
    <name evidence="21 23" type="primary">IL10RB</name>
</gene>
<evidence type="ECO:0000256" key="7">
    <source>
        <dbReference type="ARBA" id="ARBA00023118"/>
    </source>
</evidence>
<dbReference type="InterPro" id="IPR013783">
    <property type="entry name" value="Ig-like_fold"/>
</dbReference>
<dbReference type="VGNC" id="VGNC:56219">
    <property type="gene designation" value="IL10RB"/>
</dbReference>
<reference evidence="21" key="2">
    <citation type="submission" date="2025-08" db="UniProtKB">
        <authorList>
            <consortium name="Ensembl"/>
        </authorList>
    </citation>
    <scope>IDENTIFICATION</scope>
    <source>
        <strain evidence="21">Hereford</strain>
    </source>
</reference>
<evidence type="ECO:0000256" key="1">
    <source>
        <dbReference type="ARBA" id="ARBA00004479"/>
    </source>
</evidence>
<dbReference type="Pfam" id="PF09294">
    <property type="entry name" value="Interfer-bind"/>
    <property type="match status" value="1"/>
</dbReference>
<dbReference type="FunFam" id="2.60.40.10:FF:001363">
    <property type="entry name" value="Interleukin 10 receptor subunit beta"/>
    <property type="match status" value="1"/>
</dbReference>
<keyword evidence="8 19" id="KW-0472">Membrane</keyword>
<evidence type="ECO:0000256" key="18">
    <source>
        <dbReference type="SAM" id="MobiDB-lite"/>
    </source>
</evidence>
<dbReference type="Proteomes" id="UP000009136">
    <property type="component" value="Chromosome 1"/>
</dbReference>
<dbReference type="PROSITE" id="PS50853">
    <property type="entry name" value="FN3"/>
    <property type="match status" value="2"/>
</dbReference>
<evidence type="ECO:0000256" key="10">
    <source>
        <dbReference type="ARBA" id="ARBA00023170"/>
    </source>
</evidence>
<evidence type="ECO:0000256" key="2">
    <source>
        <dbReference type="ARBA" id="ARBA00005399"/>
    </source>
</evidence>
<keyword evidence="9" id="KW-1015">Disulfide bond</keyword>
<keyword evidence="4" id="KW-0732">Signal</keyword>
<dbReference type="SUPFAM" id="SSF49265">
    <property type="entry name" value="Fibronectin type III"/>
    <property type="match status" value="2"/>
</dbReference>
<dbReference type="FunFam" id="2.60.40.10:FF:001312">
    <property type="entry name" value="Interleukin 10 receptor subunit beta"/>
    <property type="match status" value="1"/>
</dbReference>
<keyword evidence="10" id="KW-0675">Receptor</keyword>
<proteinExistence type="inferred from homology"/>
<feature type="domain" description="Fibronectin type-III" evidence="20">
    <location>
        <begin position="223"/>
        <end position="327"/>
    </location>
</feature>
<comment type="subcellular location">
    <subcellularLocation>
        <location evidence="1">Membrane</location>
        <topology evidence="1">Single-pass type I membrane protein</topology>
    </subcellularLocation>
</comment>
<reference evidence="21" key="1">
    <citation type="submission" date="2018-03" db="EMBL/GenBank/DDBJ databases">
        <title>ARS-UCD1.2.</title>
        <authorList>
            <person name="Rosen B.D."/>
            <person name="Bickhart D.M."/>
            <person name="Koren S."/>
            <person name="Schnabel R.D."/>
            <person name="Hall R."/>
            <person name="Zimin A."/>
            <person name="Dreischer C."/>
            <person name="Schultheiss S."/>
            <person name="Schroeder S.G."/>
            <person name="Elsik C.G."/>
            <person name="Couldrey C."/>
            <person name="Liu G.E."/>
            <person name="Van Tassell C.P."/>
            <person name="Phillippy A.M."/>
            <person name="Smith T.P.L."/>
            <person name="Medrano J.F."/>
        </authorList>
    </citation>
    <scope>NUCLEOTIDE SEQUENCE [LARGE SCALE GENOMIC DNA]</scope>
    <source>
        <strain evidence="21">Hereford</strain>
    </source>
</reference>
<comment type="subunit">
    <text evidence="13">Heterodimer with IFNLR1.</text>
</comment>
<dbReference type="VEuPathDB" id="HostDB:ENSBTAG00000019404"/>
<keyword evidence="5" id="KW-0677">Repeat</keyword>
<evidence type="ECO:0000256" key="9">
    <source>
        <dbReference type="ARBA" id="ARBA00023157"/>
    </source>
</evidence>
<evidence type="ECO:0000256" key="4">
    <source>
        <dbReference type="ARBA" id="ARBA00022729"/>
    </source>
</evidence>
<keyword evidence="6 19" id="KW-1133">Transmembrane helix</keyword>
<evidence type="ECO:0000256" key="17">
    <source>
        <dbReference type="ARBA" id="ARBA00083353"/>
    </source>
</evidence>
<name>A0A3Q1M9F4_BOVIN</name>
<dbReference type="Gene3D" id="2.60.40.10">
    <property type="entry name" value="Immunoglobulins"/>
    <property type="match status" value="2"/>
</dbReference>
<dbReference type="Pfam" id="PF01108">
    <property type="entry name" value="Tissue_fac"/>
    <property type="match status" value="1"/>
</dbReference>